<proteinExistence type="predicted"/>
<protein>
    <recommendedName>
        <fullName evidence="2">DM13 domain-containing protein</fullName>
    </recommendedName>
</protein>
<feature type="chain" id="PRO_5012328634" description="DM13 domain-containing protein" evidence="1">
    <location>
        <begin position="25"/>
        <end position="152"/>
    </location>
</feature>
<dbReference type="AlphaFoldDB" id="A0A1Z4N8L2"/>
<dbReference type="Pfam" id="PF10517">
    <property type="entry name" value="DM13"/>
    <property type="match status" value="1"/>
</dbReference>
<dbReference type="InterPro" id="IPR019545">
    <property type="entry name" value="DM13_domain"/>
</dbReference>
<dbReference type="KEGG" id="ttq:NIES37_60330"/>
<evidence type="ECO:0000259" key="2">
    <source>
        <dbReference type="PROSITE" id="PS51549"/>
    </source>
</evidence>
<dbReference type="RefSeq" id="WP_096581960.1">
    <property type="nucleotide sequence ID" value="NZ_CAWNJS010000001.1"/>
</dbReference>
<keyword evidence="4" id="KW-1185">Reference proteome</keyword>
<dbReference type="EMBL" id="AP018248">
    <property type="protein sequence ID" value="BAZ02025.1"/>
    <property type="molecule type" value="Genomic_DNA"/>
</dbReference>
<evidence type="ECO:0000256" key="1">
    <source>
        <dbReference type="SAM" id="SignalP"/>
    </source>
</evidence>
<dbReference type="PROSITE" id="PS51257">
    <property type="entry name" value="PROKAR_LIPOPROTEIN"/>
    <property type="match status" value="1"/>
</dbReference>
<evidence type="ECO:0000313" key="3">
    <source>
        <dbReference type="EMBL" id="BAZ02025.1"/>
    </source>
</evidence>
<organism evidence="3 4">
    <name type="scientific">Tolypothrix tenuis PCC 7101</name>
    <dbReference type="NCBI Taxonomy" id="231146"/>
    <lineage>
        <taxon>Bacteria</taxon>
        <taxon>Bacillati</taxon>
        <taxon>Cyanobacteriota</taxon>
        <taxon>Cyanophyceae</taxon>
        <taxon>Nostocales</taxon>
        <taxon>Tolypothrichaceae</taxon>
        <taxon>Tolypothrix</taxon>
    </lineage>
</organism>
<evidence type="ECO:0000313" key="4">
    <source>
        <dbReference type="Proteomes" id="UP000218785"/>
    </source>
</evidence>
<keyword evidence="1" id="KW-0732">Signal</keyword>
<sequence length="152" mass="16387">MKFKHLAIVSIVALIAVGCANESASNKTDTPKAATENVASSGAGLGAFKAGEHPTQGKVKVVSEQGKRFLEFDGDFKTDQGPDLYVILYRTDKPPISGIKEKDYLSIAPLQKTSGTQRYALPENVKLGEYKSVAVWCRKFNATFGYAPLANS</sequence>
<accession>A0A1Z4N8L2</accession>
<gene>
    <name evidence="3" type="ORF">NIES37_60330</name>
</gene>
<name>A0A1Z4N8L2_9CYAN</name>
<feature type="signal peptide" evidence="1">
    <location>
        <begin position="1"/>
        <end position="24"/>
    </location>
</feature>
<dbReference type="Proteomes" id="UP000218785">
    <property type="component" value="Chromosome"/>
</dbReference>
<feature type="domain" description="DM13" evidence="2">
    <location>
        <begin position="42"/>
        <end position="150"/>
    </location>
</feature>
<dbReference type="PROSITE" id="PS51549">
    <property type="entry name" value="DM13"/>
    <property type="match status" value="1"/>
</dbReference>
<reference evidence="3 4" key="1">
    <citation type="submission" date="2017-06" db="EMBL/GenBank/DDBJ databases">
        <title>Genome sequencing of cyanobaciteial culture collection at National Institute for Environmental Studies (NIES).</title>
        <authorList>
            <person name="Hirose Y."/>
            <person name="Shimura Y."/>
            <person name="Fujisawa T."/>
            <person name="Nakamura Y."/>
            <person name="Kawachi M."/>
        </authorList>
    </citation>
    <scope>NUCLEOTIDE SEQUENCE [LARGE SCALE GENOMIC DNA]</scope>
    <source>
        <strain evidence="3 4">NIES-37</strain>
    </source>
</reference>